<dbReference type="Proteomes" id="UP001163046">
    <property type="component" value="Unassembled WGS sequence"/>
</dbReference>
<name>A0A9W9Y9X8_9CNID</name>
<evidence type="ECO:0000313" key="2">
    <source>
        <dbReference type="Proteomes" id="UP001163046"/>
    </source>
</evidence>
<dbReference type="EMBL" id="MU827895">
    <property type="protein sequence ID" value="KAJ7315277.1"/>
    <property type="molecule type" value="Genomic_DNA"/>
</dbReference>
<keyword evidence="2" id="KW-1185">Reference proteome</keyword>
<gene>
    <name evidence="1" type="ORF">OS493_038759</name>
</gene>
<proteinExistence type="predicted"/>
<organism evidence="1 2">
    <name type="scientific">Desmophyllum pertusum</name>
    <dbReference type="NCBI Taxonomy" id="174260"/>
    <lineage>
        <taxon>Eukaryota</taxon>
        <taxon>Metazoa</taxon>
        <taxon>Cnidaria</taxon>
        <taxon>Anthozoa</taxon>
        <taxon>Hexacorallia</taxon>
        <taxon>Scleractinia</taxon>
        <taxon>Caryophylliina</taxon>
        <taxon>Caryophylliidae</taxon>
        <taxon>Desmophyllum</taxon>
    </lineage>
</organism>
<evidence type="ECO:0000313" key="1">
    <source>
        <dbReference type="EMBL" id="KAJ7315277.1"/>
    </source>
</evidence>
<sequence>MVEYTRKEQLFLYRSDTNCRFLPSVEALETFDKFLFLLASGDNDPIMQPWKVGVPRSLVTHDPLIYVSERNSEIKPYRMTWTYVLPAKVYVRRWARAAKSNKMLNDDGDDDVKCNATAFLLEFVSASAAISDRLFGTVVLSPAPLNVGV</sequence>
<comment type="caution">
    <text evidence="1">The sequence shown here is derived from an EMBL/GenBank/DDBJ whole genome shotgun (WGS) entry which is preliminary data.</text>
</comment>
<accession>A0A9W9Y9X8</accession>
<reference evidence="1" key="1">
    <citation type="submission" date="2023-01" db="EMBL/GenBank/DDBJ databases">
        <title>Genome assembly of the deep-sea coral Lophelia pertusa.</title>
        <authorList>
            <person name="Herrera S."/>
            <person name="Cordes E."/>
        </authorList>
    </citation>
    <scope>NUCLEOTIDE SEQUENCE</scope>
    <source>
        <strain evidence="1">USNM1676648</strain>
        <tissue evidence="1">Polyp</tissue>
    </source>
</reference>
<dbReference type="AlphaFoldDB" id="A0A9W9Y9X8"/>
<protein>
    <submittedName>
        <fullName evidence="1">Uncharacterized protein</fullName>
    </submittedName>
</protein>